<dbReference type="InterPro" id="IPR036938">
    <property type="entry name" value="PAP2/HPO_sf"/>
</dbReference>
<gene>
    <name evidence="6" type="ORF">C7446_1078</name>
</gene>
<evidence type="ECO:0000256" key="2">
    <source>
        <dbReference type="ARBA" id="ARBA00032707"/>
    </source>
</evidence>
<accession>A0A420WYB1</accession>
<evidence type="ECO:0000313" key="7">
    <source>
        <dbReference type="Proteomes" id="UP000281975"/>
    </source>
</evidence>
<evidence type="ECO:0000256" key="1">
    <source>
        <dbReference type="ARBA" id="ARBA00012374"/>
    </source>
</evidence>
<feature type="transmembrane region" description="Helical" evidence="4">
    <location>
        <begin position="160"/>
        <end position="185"/>
    </location>
</feature>
<comment type="caution">
    <text evidence="6">The sequence shown here is derived from an EMBL/GenBank/DDBJ whole genome shotgun (WGS) entry which is preliminary data.</text>
</comment>
<dbReference type="Proteomes" id="UP000281975">
    <property type="component" value="Unassembled WGS sequence"/>
</dbReference>
<dbReference type="EMBL" id="RBIN01000003">
    <property type="protein sequence ID" value="RKR06141.1"/>
    <property type="molecule type" value="Genomic_DNA"/>
</dbReference>
<evidence type="ECO:0000256" key="4">
    <source>
        <dbReference type="SAM" id="Phobius"/>
    </source>
</evidence>
<reference evidence="6 7" key="1">
    <citation type="submission" date="2018-10" db="EMBL/GenBank/DDBJ databases">
        <title>Genomic Encyclopedia of Type Strains, Phase IV (KMG-IV): sequencing the most valuable type-strain genomes for metagenomic binning, comparative biology and taxonomic classification.</title>
        <authorList>
            <person name="Goeker M."/>
        </authorList>
    </citation>
    <scope>NUCLEOTIDE SEQUENCE [LARGE SCALE GENOMIC DNA]</scope>
    <source>
        <strain evidence="6 7">DSM 23229</strain>
    </source>
</reference>
<evidence type="ECO:0000313" key="6">
    <source>
        <dbReference type="EMBL" id="RKR06141.1"/>
    </source>
</evidence>
<sequence length="192" mass="21561">MREERVYPVFKRLDTLEWKACNRLARLGAYRPLLRVLRLASRLGDAPAWIALCFTVPIFRGLYGWLLAVCFGLSAAVGGLFYRFVKNRLCRERPYISFEIPCTMPPLDRYSFPSGHTLHAVMFTTLFATYVPILLLVVLPFAILVMLSRVILGLHYLTDVAAGALIGFLLAEAWVGIITWLTALLPATLQAG</sequence>
<feature type="domain" description="Phosphatidic acid phosphatase type 2/haloperoxidase" evidence="5">
    <location>
        <begin position="68"/>
        <end position="175"/>
    </location>
</feature>
<keyword evidence="7" id="KW-1185">Reference proteome</keyword>
<evidence type="ECO:0000259" key="5">
    <source>
        <dbReference type="SMART" id="SM00014"/>
    </source>
</evidence>
<dbReference type="AlphaFoldDB" id="A0A420WYB1"/>
<dbReference type="SMART" id="SM00014">
    <property type="entry name" value="acidPPc"/>
    <property type="match status" value="1"/>
</dbReference>
<evidence type="ECO:0000256" key="3">
    <source>
        <dbReference type="ARBA" id="ARBA00047594"/>
    </source>
</evidence>
<dbReference type="SUPFAM" id="SSF48317">
    <property type="entry name" value="Acid phosphatase/Vanadium-dependent haloperoxidase"/>
    <property type="match status" value="1"/>
</dbReference>
<dbReference type="CDD" id="cd01610">
    <property type="entry name" value="PAP2_like"/>
    <property type="match status" value="1"/>
</dbReference>
<dbReference type="Pfam" id="PF01569">
    <property type="entry name" value="PAP2"/>
    <property type="match status" value="1"/>
</dbReference>
<organism evidence="6 7">
    <name type="scientific">Kushneria sinocarnis</name>
    <dbReference type="NCBI Taxonomy" id="595502"/>
    <lineage>
        <taxon>Bacteria</taxon>
        <taxon>Pseudomonadati</taxon>
        <taxon>Pseudomonadota</taxon>
        <taxon>Gammaproteobacteria</taxon>
        <taxon>Oceanospirillales</taxon>
        <taxon>Halomonadaceae</taxon>
        <taxon>Kushneria</taxon>
    </lineage>
</organism>
<dbReference type="RefSeq" id="WP_121172062.1">
    <property type="nucleotide sequence ID" value="NZ_RBIN01000003.1"/>
</dbReference>
<dbReference type="Gene3D" id="1.20.144.10">
    <property type="entry name" value="Phosphatidic acid phosphatase type 2/haloperoxidase"/>
    <property type="match status" value="1"/>
</dbReference>
<dbReference type="EC" id="3.6.1.27" evidence="1"/>
<dbReference type="OrthoDB" id="9780507at2"/>
<dbReference type="GO" id="GO:0050380">
    <property type="term" value="F:undecaprenyl-diphosphatase activity"/>
    <property type="evidence" value="ECO:0007669"/>
    <property type="project" value="UniProtKB-EC"/>
</dbReference>
<feature type="transmembrane region" description="Helical" evidence="4">
    <location>
        <begin position="120"/>
        <end position="148"/>
    </location>
</feature>
<keyword evidence="4" id="KW-0812">Transmembrane</keyword>
<feature type="transmembrane region" description="Helical" evidence="4">
    <location>
        <begin position="65"/>
        <end position="85"/>
    </location>
</feature>
<dbReference type="InterPro" id="IPR000326">
    <property type="entry name" value="PAP2/HPO"/>
</dbReference>
<comment type="catalytic activity">
    <reaction evidence="3">
        <text>di-trans,octa-cis-undecaprenyl diphosphate + H2O = di-trans,octa-cis-undecaprenyl phosphate + phosphate + H(+)</text>
        <dbReference type="Rhea" id="RHEA:28094"/>
        <dbReference type="ChEBI" id="CHEBI:15377"/>
        <dbReference type="ChEBI" id="CHEBI:15378"/>
        <dbReference type="ChEBI" id="CHEBI:43474"/>
        <dbReference type="ChEBI" id="CHEBI:58405"/>
        <dbReference type="ChEBI" id="CHEBI:60392"/>
        <dbReference type="EC" id="3.6.1.27"/>
    </reaction>
</comment>
<name>A0A420WYB1_9GAMM</name>
<protein>
    <recommendedName>
        <fullName evidence="1">undecaprenyl-diphosphate phosphatase</fullName>
        <ecNumber evidence="1">3.6.1.27</ecNumber>
    </recommendedName>
    <alternativeName>
        <fullName evidence="2">Undecaprenyl pyrophosphate phosphatase</fullName>
    </alternativeName>
</protein>
<dbReference type="PANTHER" id="PTHR14969:SF13">
    <property type="entry name" value="AT30094P"/>
    <property type="match status" value="1"/>
</dbReference>
<keyword evidence="4" id="KW-0472">Membrane</keyword>
<proteinExistence type="predicted"/>
<dbReference type="PANTHER" id="PTHR14969">
    <property type="entry name" value="SPHINGOSINE-1-PHOSPHATE PHOSPHOHYDROLASE"/>
    <property type="match status" value="1"/>
</dbReference>
<keyword evidence="4" id="KW-1133">Transmembrane helix</keyword>